<protein>
    <submittedName>
        <fullName evidence="1">Uncharacterized protein</fullName>
    </submittedName>
</protein>
<name>A0AAV1QF48_SCOSC</name>
<feature type="non-terminal residue" evidence="1">
    <location>
        <position position="1"/>
    </location>
</feature>
<keyword evidence="2" id="KW-1185">Reference proteome</keyword>
<dbReference type="Proteomes" id="UP001314229">
    <property type="component" value="Unassembled WGS sequence"/>
</dbReference>
<dbReference type="AlphaFoldDB" id="A0AAV1QF48"/>
<feature type="non-terminal residue" evidence="1">
    <location>
        <position position="103"/>
    </location>
</feature>
<sequence>LNTLRSHPNGTLLLKASPETQALVPQQAAGAYRAKKPEEVDAEAWAHVASEGGDTSNAALVLSRWKIQFGKYQGKIFHWLLENNVGYTVNLVASHQKERERTG</sequence>
<proteinExistence type="predicted"/>
<organism evidence="1 2">
    <name type="scientific">Scomber scombrus</name>
    <name type="common">Atlantic mackerel</name>
    <name type="synonym">Scomber vernalis</name>
    <dbReference type="NCBI Taxonomy" id="13677"/>
    <lineage>
        <taxon>Eukaryota</taxon>
        <taxon>Metazoa</taxon>
        <taxon>Chordata</taxon>
        <taxon>Craniata</taxon>
        <taxon>Vertebrata</taxon>
        <taxon>Euteleostomi</taxon>
        <taxon>Actinopterygii</taxon>
        <taxon>Neopterygii</taxon>
        <taxon>Teleostei</taxon>
        <taxon>Neoteleostei</taxon>
        <taxon>Acanthomorphata</taxon>
        <taxon>Pelagiaria</taxon>
        <taxon>Scombriformes</taxon>
        <taxon>Scombridae</taxon>
        <taxon>Scomber</taxon>
    </lineage>
</organism>
<dbReference type="EMBL" id="CAWUFR010001129">
    <property type="protein sequence ID" value="CAK6982896.1"/>
    <property type="molecule type" value="Genomic_DNA"/>
</dbReference>
<comment type="caution">
    <text evidence="1">The sequence shown here is derived from an EMBL/GenBank/DDBJ whole genome shotgun (WGS) entry which is preliminary data.</text>
</comment>
<evidence type="ECO:0000313" key="2">
    <source>
        <dbReference type="Proteomes" id="UP001314229"/>
    </source>
</evidence>
<evidence type="ECO:0000313" key="1">
    <source>
        <dbReference type="EMBL" id="CAK6982896.1"/>
    </source>
</evidence>
<reference evidence="1 2" key="1">
    <citation type="submission" date="2024-01" db="EMBL/GenBank/DDBJ databases">
        <authorList>
            <person name="Alioto T."/>
            <person name="Alioto T."/>
            <person name="Gomez Garrido J."/>
        </authorList>
    </citation>
    <scope>NUCLEOTIDE SEQUENCE [LARGE SCALE GENOMIC DNA]</scope>
</reference>
<accession>A0AAV1QF48</accession>
<gene>
    <name evidence="1" type="ORF">FSCOSCO3_A003399</name>
</gene>